<dbReference type="AlphaFoldDB" id="A0A2S5B122"/>
<keyword evidence="3" id="KW-0479">Metal-binding</keyword>
<dbReference type="GO" id="GO:0005886">
    <property type="term" value="C:plasma membrane"/>
    <property type="evidence" value="ECO:0007669"/>
    <property type="project" value="UniProtKB-SubCell"/>
</dbReference>
<dbReference type="EMBL" id="PJQD01000116">
    <property type="protein sequence ID" value="POY70479.1"/>
    <property type="molecule type" value="Genomic_DNA"/>
</dbReference>
<keyword evidence="14" id="KW-1185">Reference proteome</keyword>
<evidence type="ECO:0000256" key="1">
    <source>
        <dbReference type="ARBA" id="ARBA00004342"/>
    </source>
</evidence>
<dbReference type="GO" id="GO:0003925">
    <property type="term" value="F:G protein activity"/>
    <property type="evidence" value="ECO:0007669"/>
    <property type="project" value="UniProtKB-EC"/>
</dbReference>
<gene>
    <name evidence="13" type="ORF">BMF94_6547</name>
</gene>
<dbReference type="CDD" id="cd04137">
    <property type="entry name" value="RheB"/>
    <property type="match status" value="1"/>
</dbReference>
<dbReference type="InterPro" id="IPR020849">
    <property type="entry name" value="Small_GTPase_Ras-type"/>
</dbReference>
<dbReference type="OrthoDB" id="5976022at2759"/>
<comment type="subcellular location">
    <subcellularLocation>
        <location evidence="1">Cell membrane</location>
        <topology evidence="1">Lipid-anchor</topology>
        <orientation evidence="1">Cytoplasmic side</orientation>
    </subcellularLocation>
</comment>
<dbReference type="PRINTS" id="PR00449">
    <property type="entry name" value="RASTRNSFRMNG"/>
</dbReference>
<dbReference type="InterPro" id="IPR027417">
    <property type="entry name" value="P-loop_NTPase"/>
</dbReference>
<dbReference type="InterPro" id="IPR005225">
    <property type="entry name" value="Small_GTP-bd"/>
</dbReference>
<evidence type="ECO:0000256" key="7">
    <source>
        <dbReference type="ARBA" id="ARBA00023134"/>
    </source>
</evidence>
<dbReference type="EC" id="3.6.5.2" evidence="13"/>
<dbReference type="SUPFAM" id="SSF52540">
    <property type="entry name" value="P-loop containing nucleoside triphosphate hydrolases"/>
    <property type="match status" value="1"/>
</dbReference>
<dbReference type="Pfam" id="PF00071">
    <property type="entry name" value="Ras"/>
    <property type="match status" value="1"/>
</dbReference>
<dbReference type="PROSITE" id="PS51421">
    <property type="entry name" value="RAS"/>
    <property type="match status" value="1"/>
</dbReference>
<evidence type="ECO:0000313" key="13">
    <source>
        <dbReference type="EMBL" id="POY70479.1"/>
    </source>
</evidence>
<dbReference type="GO" id="GO:0007165">
    <property type="term" value="P:signal transduction"/>
    <property type="evidence" value="ECO:0007669"/>
    <property type="project" value="InterPro"/>
</dbReference>
<keyword evidence="10" id="KW-0636">Prenylation</keyword>
<evidence type="ECO:0000256" key="12">
    <source>
        <dbReference type="ARBA" id="ARBA00049117"/>
    </source>
</evidence>
<dbReference type="InterPro" id="IPR001806">
    <property type="entry name" value="Small_GTPase"/>
</dbReference>
<name>A0A2S5B122_9BASI</name>
<keyword evidence="6" id="KW-0460">Magnesium</keyword>
<dbReference type="FunFam" id="3.40.50.300:FF:000273">
    <property type="entry name" value="GTP-binding protein Rheb homolog"/>
    <property type="match status" value="1"/>
</dbReference>
<comment type="catalytic activity">
    <reaction evidence="12">
        <text>GTP + H2O = GDP + phosphate + H(+)</text>
        <dbReference type="Rhea" id="RHEA:19669"/>
        <dbReference type="ChEBI" id="CHEBI:15377"/>
        <dbReference type="ChEBI" id="CHEBI:15378"/>
        <dbReference type="ChEBI" id="CHEBI:37565"/>
        <dbReference type="ChEBI" id="CHEBI:43474"/>
        <dbReference type="ChEBI" id="CHEBI:58189"/>
    </reaction>
    <physiologicalReaction direction="left-to-right" evidence="12">
        <dbReference type="Rhea" id="RHEA:19670"/>
    </physiologicalReaction>
</comment>
<evidence type="ECO:0000313" key="14">
    <source>
        <dbReference type="Proteomes" id="UP000237144"/>
    </source>
</evidence>
<dbReference type="PANTHER" id="PTHR24070">
    <property type="entry name" value="RAS, DI-RAS, AND RHEB FAMILY MEMBERS OF SMALL GTPASE SUPERFAMILY"/>
    <property type="match status" value="1"/>
</dbReference>
<dbReference type="STRING" id="741276.A0A2S5B122"/>
<dbReference type="SMART" id="SM00175">
    <property type="entry name" value="RAB"/>
    <property type="match status" value="1"/>
</dbReference>
<dbReference type="Proteomes" id="UP000237144">
    <property type="component" value="Unassembled WGS sequence"/>
</dbReference>
<keyword evidence="8" id="KW-0472">Membrane</keyword>
<keyword evidence="2" id="KW-0488">Methylation</keyword>
<dbReference type="Gene3D" id="3.40.50.300">
    <property type="entry name" value="P-loop containing nucleotide triphosphate hydrolases"/>
    <property type="match status" value="1"/>
</dbReference>
<dbReference type="GO" id="GO:0046872">
    <property type="term" value="F:metal ion binding"/>
    <property type="evidence" value="ECO:0007669"/>
    <property type="project" value="UniProtKB-KW"/>
</dbReference>
<evidence type="ECO:0000256" key="4">
    <source>
        <dbReference type="ARBA" id="ARBA00022741"/>
    </source>
</evidence>
<keyword evidence="7" id="KW-0342">GTP-binding</keyword>
<evidence type="ECO:0000256" key="11">
    <source>
        <dbReference type="ARBA" id="ARBA00037969"/>
    </source>
</evidence>
<proteinExistence type="inferred from homology"/>
<dbReference type="GO" id="GO:0005525">
    <property type="term" value="F:GTP binding"/>
    <property type="evidence" value="ECO:0007669"/>
    <property type="project" value="UniProtKB-KW"/>
</dbReference>
<keyword evidence="5 13" id="KW-0378">Hydrolase</keyword>
<reference evidence="13 14" key="1">
    <citation type="journal article" date="2018" name="Front. Microbiol.">
        <title>Prospects for Fungal Bioremediation of Acidic Radioactive Waste Sites: Characterization and Genome Sequence of Rhodotorula taiwanensis MD1149.</title>
        <authorList>
            <person name="Tkavc R."/>
            <person name="Matrosova V.Y."/>
            <person name="Grichenko O.E."/>
            <person name="Gostincar C."/>
            <person name="Volpe R.P."/>
            <person name="Klimenkova P."/>
            <person name="Gaidamakova E.K."/>
            <person name="Zhou C.E."/>
            <person name="Stewart B.J."/>
            <person name="Lyman M.G."/>
            <person name="Malfatti S.A."/>
            <person name="Rubinfeld B."/>
            <person name="Courtot M."/>
            <person name="Singh J."/>
            <person name="Dalgard C.L."/>
            <person name="Hamilton T."/>
            <person name="Frey K.G."/>
            <person name="Gunde-Cimerman N."/>
            <person name="Dugan L."/>
            <person name="Daly M.J."/>
        </authorList>
    </citation>
    <scope>NUCLEOTIDE SEQUENCE [LARGE SCALE GENOMIC DNA]</scope>
    <source>
        <strain evidence="13 14">MD1149</strain>
    </source>
</reference>
<organism evidence="13 14">
    <name type="scientific">Rhodotorula taiwanensis</name>
    <dbReference type="NCBI Taxonomy" id="741276"/>
    <lineage>
        <taxon>Eukaryota</taxon>
        <taxon>Fungi</taxon>
        <taxon>Dikarya</taxon>
        <taxon>Basidiomycota</taxon>
        <taxon>Pucciniomycotina</taxon>
        <taxon>Microbotryomycetes</taxon>
        <taxon>Sporidiobolales</taxon>
        <taxon>Sporidiobolaceae</taxon>
        <taxon>Rhodotorula</taxon>
    </lineage>
</organism>
<evidence type="ECO:0000256" key="8">
    <source>
        <dbReference type="ARBA" id="ARBA00023136"/>
    </source>
</evidence>
<evidence type="ECO:0000256" key="2">
    <source>
        <dbReference type="ARBA" id="ARBA00022481"/>
    </source>
</evidence>
<dbReference type="NCBIfam" id="TIGR00231">
    <property type="entry name" value="small_GTP"/>
    <property type="match status" value="1"/>
</dbReference>
<keyword evidence="9" id="KW-0449">Lipoprotein</keyword>
<evidence type="ECO:0000256" key="3">
    <source>
        <dbReference type="ARBA" id="ARBA00022723"/>
    </source>
</evidence>
<protein>
    <submittedName>
        <fullName evidence="13">Putative Small monomeric GTPase</fullName>
        <ecNumber evidence="13">3.6.5.2</ecNumber>
    </submittedName>
</protein>
<accession>A0A2S5B122</accession>
<sequence length="195" mass="21450">MATTPSGKLIPPKMRKVALLGSRSVGKSSLTVQFVDQHFVDSYYPTIENTFTKIVKYKGSEYQLDITDTAGQDEFSILSSRHAVGLHGWVLVYSVSSRSSFEMCSIIREKILNYTGREKVPMVLVGNKSDLAVQRQVTKEEGAALAANWGLTSFVETSARTGENVNRVFDLIVAQIESELNPQPEEKQSGGCVIA</sequence>
<dbReference type="PROSITE" id="PS51419">
    <property type="entry name" value="RAB"/>
    <property type="match status" value="1"/>
</dbReference>
<dbReference type="SMART" id="SM00174">
    <property type="entry name" value="RHO"/>
    <property type="match status" value="1"/>
</dbReference>
<keyword evidence="4" id="KW-0547">Nucleotide-binding</keyword>
<comment type="similarity">
    <text evidence="11">Belongs to the small GTPase superfamily. Rheb family.</text>
</comment>
<dbReference type="SMART" id="SM00173">
    <property type="entry name" value="RAS"/>
    <property type="match status" value="1"/>
</dbReference>
<comment type="caution">
    <text evidence="13">The sequence shown here is derived from an EMBL/GenBank/DDBJ whole genome shotgun (WGS) entry which is preliminary data.</text>
</comment>
<evidence type="ECO:0000256" key="5">
    <source>
        <dbReference type="ARBA" id="ARBA00022801"/>
    </source>
</evidence>
<evidence type="ECO:0000256" key="6">
    <source>
        <dbReference type="ARBA" id="ARBA00022842"/>
    </source>
</evidence>
<dbReference type="PROSITE" id="PS51420">
    <property type="entry name" value="RHO"/>
    <property type="match status" value="1"/>
</dbReference>
<evidence type="ECO:0000256" key="9">
    <source>
        <dbReference type="ARBA" id="ARBA00023288"/>
    </source>
</evidence>
<evidence type="ECO:0000256" key="10">
    <source>
        <dbReference type="ARBA" id="ARBA00023289"/>
    </source>
</evidence>